<sequence length="96" mass="11136">MFISYQGFNFHRNLQGLKLHDRTHTGLKPYKCSECGKRFTQSPHLKAHMVTHTGERPFLCTTCGKRFTQSSHLRAHERIHTGERPFTCQDCVTTIC</sequence>
<protein>
    <recommendedName>
        <fullName evidence="11">C2H2-type domain-containing protein</fullName>
    </recommendedName>
</protein>
<dbReference type="Pfam" id="PF00096">
    <property type="entry name" value="zf-C2H2"/>
    <property type="match status" value="2"/>
</dbReference>
<organism evidence="12">
    <name type="scientific">Pundamilia nyererei</name>
    <dbReference type="NCBI Taxonomy" id="303518"/>
    <lineage>
        <taxon>Eukaryota</taxon>
        <taxon>Metazoa</taxon>
        <taxon>Chordata</taxon>
        <taxon>Craniata</taxon>
        <taxon>Vertebrata</taxon>
        <taxon>Euteleostomi</taxon>
        <taxon>Actinopterygii</taxon>
        <taxon>Neopterygii</taxon>
        <taxon>Teleostei</taxon>
        <taxon>Neoteleostei</taxon>
        <taxon>Acanthomorphata</taxon>
        <taxon>Ovalentaria</taxon>
        <taxon>Cichlomorphae</taxon>
        <taxon>Cichliformes</taxon>
        <taxon>Cichlidae</taxon>
        <taxon>African cichlids</taxon>
        <taxon>Pseudocrenilabrinae</taxon>
        <taxon>Haplochromini</taxon>
        <taxon>Pundamilia</taxon>
    </lineage>
</organism>
<evidence type="ECO:0000256" key="2">
    <source>
        <dbReference type="ARBA" id="ARBA00022723"/>
    </source>
</evidence>
<dbReference type="FunFam" id="3.30.160.60:FF:002343">
    <property type="entry name" value="Zinc finger protein 33A"/>
    <property type="match status" value="1"/>
</dbReference>
<comment type="subcellular location">
    <subcellularLocation>
        <location evidence="1">Nucleus</location>
    </subcellularLocation>
</comment>
<evidence type="ECO:0000256" key="7">
    <source>
        <dbReference type="ARBA" id="ARBA00023125"/>
    </source>
</evidence>
<dbReference type="SUPFAM" id="SSF57667">
    <property type="entry name" value="beta-beta-alpha zinc fingers"/>
    <property type="match status" value="2"/>
</dbReference>
<dbReference type="PRINTS" id="PR00048">
    <property type="entry name" value="ZINCFINGER"/>
</dbReference>
<dbReference type="GO" id="GO:0000981">
    <property type="term" value="F:DNA-binding transcription factor activity, RNA polymerase II-specific"/>
    <property type="evidence" value="ECO:0007669"/>
    <property type="project" value="TreeGrafter"/>
</dbReference>
<dbReference type="STRING" id="303518.ENSPNYP00000005271"/>
<dbReference type="InterPro" id="IPR036236">
    <property type="entry name" value="Znf_C2H2_sf"/>
</dbReference>
<dbReference type="PANTHER" id="PTHR24394:SF48">
    <property type="entry name" value="ZINC FINGER PROTEIN 771"/>
    <property type="match status" value="1"/>
</dbReference>
<dbReference type="PROSITE" id="PS00028">
    <property type="entry name" value="ZINC_FINGER_C2H2_1"/>
    <property type="match status" value="2"/>
</dbReference>
<keyword evidence="6" id="KW-0805">Transcription regulation</keyword>
<feature type="domain" description="C2H2-type" evidence="11">
    <location>
        <begin position="58"/>
        <end position="85"/>
    </location>
</feature>
<keyword evidence="5" id="KW-0862">Zinc</keyword>
<evidence type="ECO:0000256" key="3">
    <source>
        <dbReference type="ARBA" id="ARBA00022737"/>
    </source>
</evidence>
<dbReference type="Ensembl" id="ENSPNYT00000005409.1">
    <property type="protein sequence ID" value="ENSPNYP00000005271.1"/>
    <property type="gene ID" value="ENSPNYG00000004088.1"/>
</dbReference>
<dbReference type="GO" id="GO:0003677">
    <property type="term" value="F:DNA binding"/>
    <property type="evidence" value="ECO:0007669"/>
    <property type="project" value="UniProtKB-KW"/>
</dbReference>
<evidence type="ECO:0000256" key="5">
    <source>
        <dbReference type="ARBA" id="ARBA00022833"/>
    </source>
</evidence>
<dbReference type="SMART" id="SM00355">
    <property type="entry name" value="ZnF_C2H2"/>
    <property type="match status" value="2"/>
</dbReference>
<keyword evidence="7" id="KW-0238">DNA-binding</keyword>
<dbReference type="PANTHER" id="PTHR24394">
    <property type="entry name" value="ZINC FINGER PROTEIN"/>
    <property type="match status" value="1"/>
</dbReference>
<evidence type="ECO:0000256" key="6">
    <source>
        <dbReference type="ARBA" id="ARBA00023015"/>
    </source>
</evidence>
<keyword evidence="2" id="KW-0479">Metal-binding</keyword>
<dbReference type="FunFam" id="3.30.160.60:FF:002716">
    <property type="entry name" value="Zinc finger protein 212"/>
    <property type="match status" value="1"/>
</dbReference>
<name>A0A3B4F7Q5_9CICH</name>
<proteinExistence type="predicted"/>
<dbReference type="AlphaFoldDB" id="A0A3B4F7Q5"/>
<keyword evidence="4 10" id="KW-0863">Zinc-finger</keyword>
<evidence type="ECO:0000259" key="11">
    <source>
        <dbReference type="PROSITE" id="PS50157"/>
    </source>
</evidence>
<dbReference type="GO" id="GO:0008270">
    <property type="term" value="F:zinc ion binding"/>
    <property type="evidence" value="ECO:0007669"/>
    <property type="project" value="UniProtKB-KW"/>
</dbReference>
<evidence type="ECO:0000256" key="8">
    <source>
        <dbReference type="ARBA" id="ARBA00023163"/>
    </source>
</evidence>
<keyword evidence="8" id="KW-0804">Transcription</keyword>
<evidence type="ECO:0000256" key="4">
    <source>
        <dbReference type="ARBA" id="ARBA00022771"/>
    </source>
</evidence>
<evidence type="ECO:0000256" key="10">
    <source>
        <dbReference type="PROSITE-ProRule" id="PRU00042"/>
    </source>
</evidence>
<evidence type="ECO:0000313" key="12">
    <source>
        <dbReference type="Ensembl" id="ENSPNYP00000005271.1"/>
    </source>
</evidence>
<dbReference type="GeneTree" id="ENSGT01150000286971"/>
<reference evidence="12" key="1">
    <citation type="submission" date="2023-09" db="UniProtKB">
        <authorList>
            <consortium name="Ensembl"/>
        </authorList>
    </citation>
    <scope>IDENTIFICATION</scope>
</reference>
<dbReference type="PROSITE" id="PS50157">
    <property type="entry name" value="ZINC_FINGER_C2H2_2"/>
    <property type="match status" value="2"/>
</dbReference>
<dbReference type="GO" id="GO:0005634">
    <property type="term" value="C:nucleus"/>
    <property type="evidence" value="ECO:0007669"/>
    <property type="project" value="UniProtKB-SubCell"/>
</dbReference>
<keyword evidence="3" id="KW-0677">Repeat</keyword>
<accession>A0A3B4F7Q5</accession>
<keyword evidence="9" id="KW-0539">Nucleus</keyword>
<dbReference type="Gene3D" id="3.30.160.60">
    <property type="entry name" value="Classic Zinc Finger"/>
    <property type="match status" value="2"/>
</dbReference>
<evidence type="ECO:0000256" key="1">
    <source>
        <dbReference type="ARBA" id="ARBA00004123"/>
    </source>
</evidence>
<dbReference type="InterPro" id="IPR013087">
    <property type="entry name" value="Znf_C2H2_type"/>
</dbReference>
<feature type="domain" description="C2H2-type" evidence="11">
    <location>
        <begin position="30"/>
        <end position="57"/>
    </location>
</feature>
<evidence type="ECO:0000256" key="9">
    <source>
        <dbReference type="ARBA" id="ARBA00023242"/>
    </source>
</evidence>